<keyword evidence="4" id="KW-1003">Cell membrane</keyword>
<feature type="transmembrane region" description="Helical" evidence="9">
    <location>
        <begin position="47"/>
        <end position="64"/>
    </location>
</feature>
<feature type="domain" description="Na+/H+ antiporter NhaC-like C-terminal" evidence="10">
    <location>
        <begin position="71"/>
        <end position="224"/>
    </location>
</feature>
<protein>
    <submittedName>
        <fullName evidence="11">Na+/H+ antiporter NhaC family protein</fullName>
    </submittedName>
</protein>
<evidence type="ECO:0000313" key="12">
    <source>
        <dbReference type="Proteomes" id="UP000585050"/>
    </source>
</evidence>
<comment type="subcellular location">
    <subcellularLocation>
        <location evidence="1">Cell membrane</location>
        <topology evidence="1">Multi-pass membrane protein</topology>
    </subcellularLocation>
</comment>
<evidence type="ECO:0000256" key="4">
    <source>
        <dbReference type="ARBA" id="ARBA00022475"/>
    </source>
</evidence>
<feature type="domain" description="Na+/H+ antiporter NhaC-like C-terminal" evidence="10">
    <location>
        <begin position="241"/>
        <end position="435"/>
    </location>
</feature>
<keyword evidence="3" id="KW-0050">Antiport</keyword>
<feature type="transmembrane region" description="Helical" evidence="9">
    <location>
        <begin position="21"/>
        <end position="41"/>
    </location>
</feature>
<feature type="transmembrane region" description="Helical" evidence="9">
    <location>
        <begin position="293"/>
        <end position="312"/>
    </location>
</feature>
<dbReference type="Pfam" id="PF03553">
    <property type="entry name" value="Na_H_antiporter"/>
    <property type="match status" value="2"/>
</dbReference>
<evidence type="ECO:0000259" key="10">
    <source>
        <dbReference type="Pfam" id="PF03553"/>
    </source>
</evidence>
<keyword evidence="5 9" id="KW-0812">Transmembrane</keyword>
<keyword evidence="12" id="KW-1185">Reference proteome</keyword>
<evidence type="ECO:0000256" key="5">
    <source>
        <dbReference type="ARBA" id="ARBA00022692"/>
    </source>
</evidence>
<feature type="transmembrane region" description="Helical" evidence="9">
    <location>
        <begin position="128"/>
        <end position="154"/>
    </location>
</feature>
<dbReference type="Proteomes" id="UP000585050">
    <property type="component" value="Unassembled WGS sequence"/>
</dbReference>
<evidence type="ECO:0000256" key="8">
    <source>
        <dbReference type="ARBA" id="ARBA00038435"/>
    </source>
</evidence>
<comment type="similarity">
    <text evidence="8">Belongs to the NhaC Na(+)/H(+) (TC 2.A.35) antiporter family.</text>
</comment>
<dbReference type="GO" id="GO:0005886">
    <property type="term" value="C:plasma membrane"/>
    <property type="evidence" value="ECO:0007669"/>
    <property type="project" value="UniProtKB-SubCell"/>
</dbReference>
<evidence type="ECO:0000256" key="9">
    <source>
        <dbReference type="SAM" id="Phobius"/>
    </source>
</evidence>
<organism evidence="11 12">
    <name type="scientific">Flammeovirga agarivorans</name>
    <dbReference type="NCBI Taxonomy" id="2726742"/>
    <lineage>
        <taxon>Bacteria</taxon>
        <taxon>Pseudomonadati</taxon>
        <taxon>Bacteroidota</taxon>
        <taxon>Cytophagia</taxon>
        <taxon>Cytophagales</taxon>
        <taxon>Flammeovirgaceae</taxon>
        <taxon>Flammeovirga</taxon>
    </lineage>
</organism>
<feature type="transmembrane region" description="Helical" evidence="9">
    <location>
        <begin position="338"/>
        <end position="361"/>
    </location>
</feature>
<keyword evidence="6 9" id="KW-1133">Transmembrane helix</keyword>
<feature type="transmembrane region" description="Helical" evidence="9">
    <location>
        <begin position="85"/>
        <end position="108"/>
    </location>
</feature>
<dbReference type="InterPro" id="IPR018461">
    <property type="entry name" value="Na/H_Antiport_NhaC-like_C"/>
</dbReference>
<evidence type="ECO:0000313" key="11">
    <source>
        <dbReference type="EMBL" id="NLR89718.1"/>
    </source>
</evidence>
<evidence type="ECO:0000256" key="1">
    <source>
        <dbReference type="ARBA" id="ARBA00004651"/>
    </source>
</evidence>
<dbReference type="PANTHER" id="PTHR33451:SF5">
    <property type="entry name" value="NA+_H+ ANTIPORTER"/>
    <property type="match status" value="1"/>
</dbReference>
<gene>
    <name evidence="11" type="ORF">HGP29_00805</name>
</gene>
<dbReference type="InterPro" id="IPR052180">
    <property type="entry name" value="NhaC_Na-H+_Antiporter"/>
</dbReference>
<dbReference type="GO" id="GO:0015297">
    <property type="term" value="F:antiporter activity"/>
    <property type="evidence" value="ECO:0007669"/>
    <property type="project" value="UniProtKB-KW"/>
</dbReference>
<dbReference type="EMBL" id="JABAIL010000001">
    <property type="protein sequence ID" value="NLR89718.1"/>
    <property type="molecule type" value="Genomic_DNA"/>
</dbReference>
<reference evidence="11 12" key="1">
    <citation type="submission" date="2020-04" db="EMBL/GenBank/DDBJ databases">
        <title>Flammeovirga sp. SR4, a novel species isolated from seawater.</title>
        <authorList>
            <person name="Wang X."/>
        </authorList>
    </citation>
    <scope>NUCLEOTIDE SEQUENCE [LARGE SCALE GENOMIC DNA]</scope>
    <source>
        <strain evidence="11 12">SR4</strain>
    </source>
</reference>
<dbReference type="AlphaFoldDB" id="A0A7X8XTV3"/>
<evidence type="ECO:0000256" key="6">
    <source>
        <dbReference type="ARBA" id="ARBA00022989"/>
    </source>
</evidence>
<evidence type="ECO:0000256" key="7">
    <source>
        <dbReference type="ARBA" id="ARBA00023136"/>
    </source>
</evidence>
<name>A0A7X8XTV3_9BACT</name>
<evidence type="ECO:0000256" key="3">
    <source>
        <dbReference type="ARBA" id="ARBA00022449"/>
    </source>
</evidence>
<feature type="transmembrane region" description="Helical" evidence="9">
    <location>
        <begin position="418"/>
        <end position="435"/>
    </location>
</feature>
<keyword evidence="7 9" id="KW-0472">Membrane</keyword>
<comment type="caution">
    <text evidence="11">The sequence shown here is derived from an EMBL/GenBank/DDBJ whole genome shotgun (WGS) entry which is preliminary data.</text>
</comment>
<proteinExistence type="inferred from homology"/>
<keyword evidence="2" id="KW-0813">Transport</keyword>
<feature type="transmembrane region" description="Helical" evidence="9">
    <location>
        <begin position="243"/>
        <end position="272"/>
    </location>
</feature>
<sequence>MYSNEKNKINLEQTITKKGNPLALLPLLTFLVSYLAVSIITNDFYKMPATVSFLLASVVALAMNPKVTLREKIATYTQGMGHSDIMLMCIIFLLAGAFGSVSKTMGAIDSTVNLALTYLPSNLLITGLFIISCFISISVGTSVGTIVAIAPIAVGIAEKTGMPVGIGLGAVIGGAMFGDNLSMISDTTIAAARTQGVEMKDKFKANIKIAVPAAIITILIYLITTSNIHLNLEESYEYSFMKVVPYLVVLVGALAGINVLIVLLLGTVLSGIIGISMDSFDIWGVIAATSQGFMGMSEIIILCLMIGGVVAITHKNGGIDYIIYAITSRINSTKGGELGIAFLIVFIDMCTANNTIAIIIGGPIAKEISTKYNIEPKRAASILDTFSCFTQGIIPYGAQILVAVSVAEVITPLGVIQYLYYPFILGICALAYIFLMKRK</sequence>
<accession>A0A7X8XTV3</accession>
<dbReference type="PANTHER" id="PTHR33451">
    <property type="entry name" value="MALATE-2H(+)/NA(+)-LACTATE ANTIPORTER"/>
    <property type="match status" value="1"/>
</dbReference>
<evidence type="ECO:0000256" key="2">
    <source>
        <dbReference type="ARBA" id="ARBA00022448"/>
    </source>
</evidence>
<feature type="transmembrane region" description="Helical" evidence="9">
    <location>
        <begin position="205"/>
        <end position="223"/>
    </location>
</feature>